<sequence length="432" mass="46605">MDDAPTESSGAAAPTTWRVKGKRGVLVREAVSLDSALVGELPHGALVELFDEASAVVSARLRIVAPVDGWVTARLLEPVARQQPVGPSTGPPPAPPPDAYAWVANLEVPAAYEGPALGGGAVDGAFIDAALIHLRSQKLLDRRSVLLILAQTRQLLAAESTVVDLAIPAAAPHYTVCGDVHGQFYDLLNIFEMNGLPSAANPYVFNGDMVDRGSFSFEVAISLFMLKARDSSAVHLNRGNHETRTMAKFYGFEGEILHKYDRAVLDLFHECFCLLPLGCVIERRVIVVHGGCPSTDDVTLDDIRAIDRDDEPPEIGVFCDLLWSDPQPLDGRTPSRRGVGLSFGPDVTRAFLAKNDLGLLIRSHEVRENGYEVEHGGALITIFSAPNYCDAVGNKGALIHLGRDLAPKFTTFEAVPHPPVRPMAYSAFAQFT</sequence>
<name>F0Y404_AURAN</name>
<evidence type="ECO:0000256" key="4">
    <source>
        <dbReference type="ARBA" id="ARBA00022801"/>
    </source>
</evidence>
<dbReference type="SUPFAM" id="SSF56300">
    <property type="entry name" value="Metallo-dependent phosphatases"/>
    <property type="match status" value="1"/>
</dbReference>
<evidence type="ECO:0000259" key="7">
    <source>
        <dbReference type="PROSITE" id="PS00125"/>
    </source>
</evidence>
<dbReference type="InParanoid" id="F0Y404"/>
<dbReference type="PANTHER" id="PTHR45668">
    <property type="entry name" value="SERINE/THREONINE-PROTEIN PHOSPHATASE 5-RELATED"/>
    <property type="match status" value="1"/>
</dbReference>
<reference evidence="8 9" key="1">
    <citation type="journal article" date="2011" name="Proc. Natl. Acad. Sci. U.S.A.">
        <title>Niche of harmful alga Aureococcus anophagefferens revealed through ecogenomics.</title>
        <authorList>
            <person name="Gobler C.J."/>
            <person name="Berry D.L."/>
            <person name="Dyhrman S.T."/>
            <person name="Wilhelm S.W."/>
            <person name="Salamov A."/>
            <person name="Lobanov A.V."/>
            <person name="Zhang Y."/>
            <person name="Collier J.L."/>
            <person name="Wurch L.L."/>
            <person name="Kustka A.B."/>
            <person name="Dill B.D."/>
            <person name="Shah M."/>
            <person name="VerBerkmoes N.C."/>
            <person name="Kuo A."/>
            <person name="Terry A."/>
            <person name="Pangilinan J."/>
            <person name="Lindquist E.A."/>
            <person name="Lucas S."/>
            <person name="Paulsen I.T."/>
            <person name="Hattenrath-Lehmann T.K."/>
            <person name="Talmage S.C."/>
            <person name="Walker E.A."/>
            <person name="Koch F."/>
            <person name="Burson A.M."/>
            <person name="Marcoval M.A."/>
            <person name="Tang Y.Z."/>
            <person name="Lecleir G.R."/>
            <person name="Coyne K.J."/>
            <person name="Berg G.M."/>
            <person name="Bertrand E.M."/>
            <person name="Saito M.A."/>
            <person name="Gladyshev V.N."/>
            <person name="Grigoriev I.V."/>
        </authorList>
    </citation>
    <scope>NUCLEOTIDE SEQUENCE [LARGE SCALE GENOMIC DNA]</scope>
    <source>
        <strain evidence="9">CCMP 1984</strain>
    </source>
</reference>
<dbReference type="PANTHER" id="PTHR45668:SF5">
    <property type="entry name" value="SERINE_THREONINE-PROTEIN PHOSPHATASE 5"/>
    <property type="match status" value="1"/>
</dbReference>
<dbReference type="InterPro" id="IPR013235">
    <property type="entry name" value="PPP_dom"/>
</dbReference>
<comment type="cofactor">
    <cofactor evidence="1">
        <name>Mn(2+)</name>
        <dbReference type="ChEBI" id="CHEBI:29035"/>
    </cofactor>
</comment>
<keyword evidence="5" id="KW-0464">Manganese</keyword>
<dbReference type="PRINTS" id="PR00114">
    <property type="entry name" value="STPHPHTASE"/>
</dbReference>
<dbReference type="GeneID" id="20219717"/>
<dbReference type="OMA" id="HESSSMN"/>
<dbReference type="GO" id="GO:0046872">
    <property type="term" value="F:metal ion binding"/>
    <property type="evidence" value="ECO:0007669"/>
    <property type="project" value="UniProtKB-KW"/>
</dbReference>
<evidence type="ECO:0000313" key="9">
    <source>
        <dbReference type="Proteomes" id="UP000002729"/>
    </source>
</evidence>
<feature type="domain" description="Serine/threonine specific protein phosphatases" evidence="7">
    <location>
        <begin position="237"/>
        <end position="242"/>
    </location>
</feature>
<evidence type="ECO:0000313" key="8">
    <source>
        <dbReference type="EMBL" id="EGB10481.1"/>
    </source>
</evidence>
<keyword evidence="9" id="KW-1185">Reference proteome</keyword>
<dbReference type="eggNOG" id="KOG0376">
    <property type="taxonomic scope" value="Eukaryota"/>
</dbReference>
<comment type="similarity">
    <text evidence="6">Belongs to the PPP phosphatase family.</text>
</comment>
<dbReference type="EC" id="3.1.3.16" evidence="6"/>
<dbReference type="GO" id="GO:0004722">
    <property type="term" value="F:protein serine/threonine phosphatase activity"/>
    <property type="evidence" value="ECO:0007669"/>
    <property type="project" value="UniProtKB-EC"/>
</dbReference>
<gene>
    <name evidence="8" type="ORF">AURANDRAFT_23158</name>
</gene>
<dbReference type="InterPro" id="IPR006186">
    <property type="entry name" value="Ser/Thr-sp_prot-phosphatase"/>
</dbReference>
<keyword evidence="2" id="KW-0479">Metal-binding</keyword>
<accession>F0Y404</accession>
<dbReference type="RefSeq" id="XP_009035273.1">
    <property type="nucleotide sequence ID" value="XM_009037025.1"/>
</dbReference>
<keyword evidence="3" id="KW-0677">Repeat</keyword>
<proteinExistence type="inferred from homology"/>
<dbReference type="Pfam" id="PF08321">
    <property type="entry name" value="PPP5"/>
    <property type="match status" value="1"/>
</dbReference>
<dbReference type="InterPro" id="IPR004843">
    <property type="entry name" value="Calcineurin-like_PHP"/>
</dbReference>
<dbReference type="KEGG" id="aaf:AURANDRAFT_23158"/>
<protein>
    <recommendedName>
        <fullName evidence="6">Serine/threonine-protein phosphatase</fullName>
        <ecNumber evidence="6">3.1.3.16</ecNumber>
    </recommendedName>
</protein>
<dbReference type="InterPro" id="IPR051134">
    <property type="entry name" value="PPP_phosphatase"/>
</dbReference>
<dbReference type="SMART" id="SM00156">
    <property type="entry name" value="PP2Ac"/>
    <property type="match status" value="1"/>
</dbReference>
<evidence type="ECO:0000256" key="6">
    <source>
        <dbReference type="RuleBase" id="RU004273"/>
    </source>
</evidence>
<dbReference type="PROSITE" id="PS00125">
    <property type="entry name" value="SER_THR_PHOSPHATASE"/>
    <property type="match status" value="1"/>
</dbReference>
<evidence type="ECO:0000256" key="3">
    <source>
        <dbReference type="ARBA" id="ARBA00022737"/>
    </source>
</evidence>
<dbReference type="FunCoup" id="F0Y404">
    <property type="interactions" value="549"/>
</dbReference>
<dbReference type="EMBL" id="GL833124">
    <property type="protein sequence ID" value="EGB10481.1"/>
    <property type="molecule type" value="Genomic_DNA"/>
</dbReference>
<comment type="catalytic activity">
    <reaction evidence="6">
        <text>O-phospho-L-threonyl-[protein] + H2O = L-threonyl-[protein] + phosphate</text>
        <dbReference type="Rhea" id="RHEA:47004"/>
        <dbReference type="Rhea" id="RHEA-COMP:11060"/>
        <dbReference type="Rhea" id="RHEA-COMP:11605"/>
        <dbReference type="ChEBI" id="CHEBI:15377"/>
        <dbReference type="ChEBI" id="CHEBI:30013"/>
        <dbReference type="ChEBI" id="CHEBI:43474"/>
        <dbReference type="ChEBI" id="CHEBI:61977"/>
        <dbReference type="EC" id="3.1.3.16"/>
    </reaction>
</comment>
<evidence type="ECO:0000256" key="2">
    <source>
        <dbReference type="ARBA" id="ARBA00022723"/>
    </source>
</evidence>
<evidence type="ECO:0000256" key="5">
    <source>
        <dbReference type="ARBA" id="ARBA00023211"/>
    </source>
</evidence>
<dbReference type="Proteomes" id="UP000002729">
    <property type="component" value="Unassembled WGS sequence"/>
</dbReference>
<dbReference type="InterPro" id="IPR029052">
    <property type="entry name" value="Metallo-depent_PP-like"/>
</dbReference>
<keyword evidence="4 6" id="KW-0378">Hydrolase</keyword>
<dbReference type="Gene3D" id="3.60.21.10">
    <property type="match status" value="1"/>
</dbReference>
<dbReference type="Pfam" id="PF00149">
    <property type="entry name" value="Metallophos"/>
    <property type="match status" value="1"/>
</dbReference>
<evidence type="ECO:0000256" key="1">
    <source>
        <dbReference type="ARBA" id="ARBA00001936"/>
    </source>
</evidence>
<dbReference type="AlphaFoldDB" id="F0Y404"/>
<dbReference type="OrthoDB" id="445564at2759"/>
<organism evidence="9">
    <name type="scientific">Aureococcus anophagefferens</name>
    <name type="common">Harmful bloom alga</name>
    <dbReference type="NCBI Taxonomy" id="44056"/>
    <lineage>
        <taxon>Eukaryota</taxon>
        <taxon>Sar</taxon>
        <taxon>Stramenopiles</taxon>
        <taxon>Ochrophyta</taxon>
        <taxon>Pelagophyceae</taxon>
        <taxon>Pelagomonadales</taxon>
        <taxon>Pelagomonadaceae</taxon>
        <taxon>Aureococcus</taxon>
    </lineage>
</organism>